<dbReference type="InterPro" id="IPR003717">
    <property type="entry name" value="RecO"/>
</dbReference>
<dbReference type="GO" id="GO:0043590">
    <property type="term" value="C:bacterial nucleoid"/>
    <property type="evidence" value="ECO:0007669"/>
    <property type="project" value="TreeGrafter"/>
</dbReference>
<evidence type="ECO:0000256" key="5">
    <source>
        <dbReference type="ARBA" id="ARBA00023204"/>
    </source>
</evidence>
<evidence type="ECO:0000259" key="8">
    <source>
        <dbReference type="Pfam" id="PF11967"/>
    </source>
</evidence>
<dbReference type="PANTHER" id="PTHR33991:SF1">
    <property type="entry name" value="DNA REPAIR PROTEIN RECO"/>
    <property type="match status" value="1"/>
</dbReference>
<accession>A0A1F5NN90</accession>
<reference evidence="9 10" key="1">
    <citation type="journal article" date="2016" name="Nat. Commun.">
        <title>Thousands of microbial genomes shed light on interconnected biogeochemical processes in an aquifer system.</title>
        <authorList>
            <person name="Anantharaman K."/>
            <person name="Brown C.T."/>
            <person name="Hug L.A."/>
            <person name="Sharon I."/>
            <person name="Castelle C.J."/>
            <person name="Probst A.J."/>
            <person name="Thomas B.C."/>
            <person name="Singh A."/>
            <person name="Wilkins M.J."/>
            <person name="Karaoz U."/>
            <person name="Brodie E.L."/>
            <person name="Williams K.H."/>
            <person name="Hubbard S.S."/>
            <person name="Banfield J.F."/>
        </authorList>
    </citation>
    <scope>NUCLEOTIDE SEQUENCE [LARGE SCALE GENOMIC DNA]</scope>
</reference>
<dbReference type="GO" id="GO:0006302">
    <property type="term" value="P:double-strand break repair"/>
    <property type="evidence" value="ECO:0007669"/>
    <property type="project" value="TreeGrafter"/>
</dbReference>
<keyword evidence="5 7" id="KW-0234">DNA repair</keyword>
<dbReference type="Proteomes" id="UP000176864">
    <property type="component" value="Unassembled WGS sequence"/>
</dbReference>
<keyword evidence="3 7" id="KW-0227">DNA damage</keyword>
<dbReference type="NCBIfam" id="TIGR00613">
    <property type="entry name" value="reco"/>
    <property type="match status" value="1"/>
</dbReference>
<evidence type="ECO:0000313" key="9">
    <source>
        <dbReference type="EMBL" id="OGE79151.1"/>
    </source>
</evidence>
<dbReference type="GO" id="GO:0006310">
    <property type="term" value="P:DNA recombination"/>
    <property type="evidence" value="ECO:0007669"/>
    <property type="project" value="UniProtKB-UniRule"/>
</dbReference>
<comment type="caution">
    <text evidence="9">The sequence shown here is derived from an EMBL/GenBank/DDBJ whole genome shotgun (WGS) entry which is preliminary data.</text>
</comment>
<dbReference type="Pfam" id="PF11967">
    <property type="entry name" value="RecO_N"/>
    <property type="match status" value="1"/>
</dbReference>
<evidence type="ECO:0000256" key="7">
    <source>
        <dbReference type="HAMAP-Rule" id="MF_00201"/>
    </source>
</evidence>
<name>A0A1F5NN90_9BACT</name>
<dbReference type="SUPFAM" id="SSF50249">
    <property type="entry name" value="Nucleic acid-binding proteins"/>
    <property type="match status" value="1"/>
</dbReference>
<proteinExistence type="inferred from homology"/>
<evidence type="ECO:0000313" key="10">
    <source>
        <dbReference type="Proteomes" id="UP000176864"/>
    </source>
</evidence>
<organism evidence="9 10">
    <name type="scientific">Candidatus Doudnabacteria bacterium RIFCSPHIGHO2_01_FULL_46_14</name>
    <dbReference type="NCBI Taxonomy" id="1817824"/>
    <lineage>
        <taxon>Bacteria</taxon>
        <taxon>Candidatus Doudnaibacteriota</taxon>
    </lineage>
</organism>
<dbReference type="SUPFAM" id="SSF57863">
    <property type="entry name" value="ArfGap/RecO-like zinc finger"/>
    <property type="match status" value="1"/>
</dbReference>
<dbReference type="InterPro" id="IPR012340">
    <property type="entry name" value="NA-bd_OB-fold"/>
</dbReference>
<evidence type="ECO:0000256" key="1">
    <source>
        <dbReference type="ARBA" id="ARBA00007452"/>
    </source>
</evidence>
<dbReference type="HAMAP" id="MF_00201">
    <property type="entry name" value="RecO"/>
    <property type="match status" value="1"/>
</dbReference>
<dbReference type="EMBL" id="MFEK01000007">
    <property type="protein sequence ID" value="OGE79151.1"/>
    <property type="molecule type" value="Genomic_DNA"/>
</dbReference>
<keyword evidence="4 7" id="KW-0233">DNA recombination</keyword>
<evidence type="ECO:0000256" key="6">
    <source>
        <dbReference type="ARBA" id="ARBA00033409"/>
    </source>
</evidence>
<comment type="similarity">
    <text evidence="1 7">Belongs to the RecO family.</text>
</comment>
<dbReference type="InterPro" id="IPR037278">
    <property type="entry name" value="ARFGAP/RecO"/>
</dbReference>
<dbReference type="InterPro" id="IPR042242">
    <property type="entry name" value="RecO_C"/>
</dbReference>
<evidence type="ECO:0000256" key="3">
    <source>
        <dbReference type="ARBA" id="ARBA00022763"/>
    </source>
</evidence>
<sequence length="217" mass="24312">MYQKYTGIILKKHPFGEADELLTIFTREAGKMRCKVVSVRKPTSRLAGHLQSLNEIEFEVASSVTSRGGGSLPVLTSVRALTINNYLRQNLRKFAFALVGIETLYRLTADQQENAAAYDELRHFLRTLGESPDENLIVRKFQLNLLAASGYAFSFHNPLNPPYLKGEENLKASPPLKVRGGGEGLLLTPALEREIDKHIDYVLEREIKSAKILDSLI</sequence>
<evidence type="ECO:0000256" key="2">
    <source>
        <dbReference type="ARBA" id="ARBA00021310"/>
    </source>
</evidence>
<dbReference type="Pfam" id="PF02565">
    <property type="entry name" value="RecO_C"/>
    <property type="match status" value="1"/>
</dbReference>
<dbReference type="InterPro" id="IPR022572">
    <property type="entry name" value="DNA_rep/recomb_RecO_N"/>
</dbReference>
<comment type="function">
    <text evidence="7">Involved in DNA repair and RecF pathway recombination.</text>
</comment>
<dbReference type="PANTHER" id="PTHR33991">
    <property type="entry name" value="DNA REPAIR PROTEIN RECO"/>
    <property type="match status" value="1"/>
</dbReference>
<feature type="domain" description="DNA replication/recombination mediator RecO N-terminal" evidence="8">
    <location>
        <begin position="1"/>
        <end position="77"/>
    </location>
</feature>
<evidence type="ECO:0000256" key="4">
    <source>
        <dbReference type="ARBA" id="ARBA00023172"/>
    </source>
</evidence>
<dbReference type="Gene3D" id="1.20.1440.120">
    <property type="entry name" value="Recombination protein O, C-terminal domain"/>
    <property type="match status" value="1"/>
</dbReference>
<dbReference type="Gene3D" id="2.40.50.140">
    <property type="entry name" value="Nucleic acid-binding proteins"/>
    <property type="match status" value="1"/>
</dbReference>
<protein>
    <recommendedName>
        <fullName evidence="2 7">DNA repair protein RecO</fullName>
    </recommendedName>
    <alternativeName>
        <fullName evidence="6 7">Recombination protein O</fullName>
    </alternativeName>
</protein>
<dbReference type="AlphaFoldDB" id="A0A1F5NN90"/>
<gene>
    <name evidence="7" type="primary">recO</name>
    <name evidence="9" type="ORF">A2751_05945</name>
</gene>
<dbReference type="STRING" id="1817824.A2751_05945"/>